<geneLocation type="plasmid" evidence="7">
    <name>unnamed4</name>
</geneLocation>
<dbReference type="SMART" id="SM00382">
    <property type="entry name" value="AAA"/>
    <property type="match status" value="2"/>
</dbReference>
<keyword evidence="4" id="KW-0547">Nucleotide-binding</keyword>
<keyword evidence="5 7" id="KW-0067">ATP-binding</keyword>
<proteinExistence type="predicted"/>
<evidence type="ECO:0000256" key="1">
    <source>
        <dbReference type="ARBA" id="ARBA00022448"/>
    </source>
</evidence>
<dbReference type="PROSITE" id="PS50893">
    <property type="entry name" value="ABC_TRANSPORTER_2"/>
    <property type="match status" value="2"/>
</dbReference>
<gene>
    <name evidence="7" type="ORF">PVT71_27885</name>
</gene>
<evidence type="ECO:0000313" key="7">
    <source>
        <dbReference type="EMBL" id="XCC97722.1"/>
    </source>
</evidence>
<name>A0AAU8AT95_9RHOB</name>
<feature type="domain" description="ABC transporter" evidence="6">
    <location>
        <begin position="18"/>
        <end position="254"/>
    </location>
</feature>
<dbReference type="InterPro" id="IPR027417">
    <property type="entry name" value="P-loop_NTPase"/>
</dbReference>
<organism evidence="7">
    <name type="scientific">Alloyangia sp. H15</name>
    <dbReference type="NCBI Taxonomy" id="3029062"/>
    <lineage>
        <taxon>Bacteria</taxon>
        <taxon>Pseudomonadati</taxon>
        <taxon>Pseudomonadota</taxon>
        <taxon>Alphaproteobacteria</taxon>
        <taxon>Rhodobacterales</taxon>
        <taxon>Roseobacteraceae</taxon>
        <taxon>Alloyangia</taxon>
    </lineage>
</organism>
<reference evidence="7" key="1">
    <citation type="submission" date="2023-02" db="EMBL/GenBank/DDBJ databases">
        <title>Description and genomic characterization of Salipiger bruguierae sp. nov., isolated from the sediment of mangrove plant Bruguiera sexangula.</title>
        <authorList>
            <person name="Long M."/>
        </authorList>
    </citation>
    <scope>NUCLEOTIDE SEQUENCE</scope>
    <source>
        <strain evidence="7">H15</strain>
        <plasmid evidence="7">unnamed4</plasmid>
    </source>
</reference>
<evidence type="ECO:0000256" key="2">
    <source>
        <dbReference type="ARBA" id="ARBA00022597"/>
    </source>
</evidence>
<dbReference type="Gene3D" id="3.40.50.300">
    <property type="entry name" value="P-loop containing nucleotide triphosphate hydrolases"/>
    <property type="match status" value="2"/>
</dbReference>
<keyword evidence="7" id="KW-0614">Plasmid</keyword>
<dbReference type="PROSITE" id="PS00211">
    <property type="entry name" value="ABC_TRANSPORTER_1"/>
    <property type="match status" value="1"/>
</dbReference>
<sequence length="646" mass="69302">MPHPVPAPDIAPDIAPALVARSVSKQFGSTQALVDASLEVRSGEVHGLLGANGAGKSTLSRIICGHVARNAGELLYRGRTLSPRSTREALNSGIALVAQETSLAPDLSVLENIFLPELGRPGRLSFRDMRRRATQILARLGREHALPLDSEVRSLSAAQRQLVEIAKALALDADLMIFDEPTASLSPTEVDRLFDIIARLREQGHALIFVSHRLEEVFSITDRVTILREGRTVAASLETARLTQADIIRHMVGRELGAIYATPGLDRAGGTPEPVLEVQNLSARPIVRDVSFTVHRGEILGIGGLVGAGRSEAMEALFALRPRDGGTLRLKGREIAIRRPVDAIRQGIGFVAEDRRAQNIVPDLSVRENLMLAHIGRHRGFGLGYGARREKLAELLSSLALPANRMDANLLTFSGGMQQKVIIARWLLVDPEVLILDEPTKGVDIGTRSAIYRILRDIADRGVAVVVISSDFEELLGVTERVVVMSDGMTIADLPTAILTEEKLTLLAAPRTSTARNRALLERLAQDHGAFAWWALLEEDSLICLGTATGPGAPQLGLRAGEARQSGGTEIAAALAARGTDPVTEPGTGLQTVMQPLRNARGHDLGWIGLTTAPGRPLPSPAEIARLVRGLTHDPDTDAAPEGDPA</sequence>
<dbReference type="InterPro" id="IPR003593">
    <property type="entry name" value="AAA+_ATPase"/>
</dbReference>
<feature type="domain" description="ABC transporter" evidence="6">
    <location>
        <begin position="270"/>
        <end position="512"/>
    </location>
</feature>
<dbReference type="PANTHER" id="PTHR43790">
    <property type="entry name" value="CARBOHYDRATE TRANSPORT ATP-BINDING PROTEIN MG119-RELATED"/>
    <property type="match status" value="1"/>
</dbReference>
<keyword evidence="3" id="KW-0677">Repeat</keyword>
<evidence type="ECO:0000256" key="3">
    <source>
        <dbReference type="ARBA" id="ARBA00022737"/>
    </source>
</evidence>
<evidence type="ECO:0000256" key="4">
    <source>
        <dbReference type="ARBA" id="ARBA00022741"/>
    </source>
</evidence>
<keyword evidence="1" id="KW-0813">Transport</keyword>
<dbReference type="EMBL" id="CP123389">
    <property type="protein sequence ID" value="XCC97722.1"/>
    <property type="molecule type" value="Genomic_DNA"/>
</dbReference>
<dbReference type="CDD" id="cd03215">
    <property type="entry name" value="ABC_Carb_Monos_II"/>
    <property type="match status" value="1"/>
</dbReference>
<dbReference type="GO" id="GO:0016887">
    <property type="term" value="F:ATP hydrolysis activity"/>
    <property type="evidence" value="ECO:0007669"/>
    <property type="project" value="InterPro"/>
</dbReference>
<dbReference type="PANTHER" id="PTHR43790:SF9">
    <property type="entry name" value="GALACTOFURANOSE TRANSPORTER ATP-BINDING PROTEIN YTFR"/>
    <property type="match status" value="1"/>
</dbReference>
<evidence type="ECO:0000256" key="5">
    <source>
        <dbReference type="ARBA" id="ARBA00022840"/>
    </source>
</evidence>
<keyword evidence="2" id="KW-0762">Sugar transport</keyword>
<evidence type="ECO:0000259" key="6">
    <source>
        <dbReference type="PROSITE" id="PS50893"/>
    </source>
</evidence>
<dbReference type="Pfam" id="PF00005">
    <property type="entry name" value="ABC_tran"/>
    <property type="match status" value="2"/>
</dbReference>
<dbReference type="RefSeq" id="WP_353476613.1">
    <property type="nucleotide sequence ID" value="NZ_CP123389.1"/>
</dbReference>
<dbReference type="CDD" id="cd03216">
    <property type="entry name" value="ABC_Carb_Monos_I"/>
    <property type="match status" value="1"/>
</dbReference>
<accession>A0AAU8AT95</accession>
<protein>
    <submittedName>
        <fullName evidence="7">Sugar ABC transporter ATP-binding protein</fullName>
    </submittedName>
</protein>
<dbReference type="AlphaFoldDB" id="A0AAU8AT95"/>
<dbReference type="SUPFAM" id="SSF52540">
    <property type="entry name" value="P-loop containing nucleoside triphosphate hydrolases"/>
    <property type="match status" value="2"/>
</dbReference>
<dbReference type="InterPro" id="IPR050107">
    <property type="entry name" value="ABC_carbohydrate_import_ATPase"/>
</dbReference>
<dbReference type="InterPro" id="IPR003439">
    <property type="entry name" value="ABC_transporter-like_ATP-bd"/>
</dbReference>
<dbReference type="GO" id="GO:0005524">
    <property type="term" value="F:ATP binding"/>
    <property type="evidence" value="ECO:0007669"/>
    <property type="project" value="UniProtKB-KW"/>
</dbReference>
<dbReference type="InterPro" id="IPR017871">
    <property type="entry name" value="ABC_transporter-like_CS"/>
</dbReference>